<dbReference type="Gene3D" id="3.90.580.10">
    <property type="entry name" value="Zinc finger, CHC2-type domain"/>
    <property type="match status" value="1"/>
</dbReference>
<feature type="domain" description="Toprim" evidence="15">
    <location>
        <begin position="274"/>
        <end position="357"/>
    </location>
</feature>
<evidence type="ECO:0000256" key="13">
    <source>
        <dbReference type="PIRNR" id="PIRNR002811"/>
    </source>
</evidence>
<dbReference type="InterPro" id="IPR030846">
    <property type="entry name" value="DnaG_bac"/>
</dbReference>
<keyword evidence="3 12" id="KW-0808">Transferase</keyword>
<dbReference type="SUPFAM" id="SSF56731">
    <property type="entry name" value="DNA primase core"/>
    <property type="match status" value="1"/>
</dbReference>
<evidence type="ECO:0000256" key="3">
    <source>
        <dbReference type="ARBA" id="ARBA00022679"/>
    </source>
</evidence>
<evidence type="ECO:0000256" key="6">
    <source>
        <dbReference type="ARBA" id="ARBA00022723"/>
    </source>
</evidence>
<dbReference type="GO" id="GO:0000428">
    <property type="term" value="C:DNA-directed RNA polymerase complex"/>
    <property type="evidence" value="ECO:0007669"/>
    <property type="project" value="UniProtKB-KW"/>
</dbReference>
<dbReference type="Gene3D" id="1.10.860.10">
    <property type="entry name" value="DNAb Helicase, Chain A"/>
    <property type="match status" value="1"/>
</dbReference>
<dbReference type="InterPro" id="IPR013264">
    <property type="entry name" value="DNAG_N"/>
</dbReference>
<evidence type="ECO:0000256" key="10">
    <source>
        <dbReference type="ARBA" id="ARBA00023125"/>
    </source>
</evidence>
<evidence type="ECO:0000313" key="16">
    <source>
        <dbReference type="EMBL" id="HFK96067.1"/>
    </source>
</evidence>
<dbReference type="CDD" id="cd03364">
    <property type="entry name" value="TOPRIM_DnaG_primases"/>
    <property type="match status" value="1"/>
</dbReference>
<dbReference type="Pfam" id="PF10410">
    <property type="entry name" value="DnaB_bind"/>
    <property type="match status" value="1"/>
</dbReference>
<keyword evidence="1 12" id="KW-0240">DNA-directed RNA polymerase</keyword>
<feature type="zinc finger region" description="CHC2-type" evidence="12 14">
    <location>
        <begin position="55"/>
        <end position="79"/>
    </location>
</feature>
<comment type="domain">
    <text evidence="12">Contains an N-terminal zinc-binding domain, a central core domain that contains the primase activity, and a C-terminal DnaB-binding domain.</text>
</comment>
<dbReference type="NCBIfam" id="TIGR01391">
    <property type="entry name" value="dnaG"/>
    <property type="match status" value="1"/>
</dbReference>
<evidence type="ECO:0000256" key="5">
    <source>
        <dbReference type="ARBA" id="ARBA00022705"/>
    </source>
</evidence>
<dbReference type="SMART" id="SM00400">
    <property type="entry name" value="ZnF_CHCC"/>
    <property type="match status" value="1"/>
</dbReference>
<name>A0A832E9C8_9BACT</name>
<comment type="subunit">
    <text evidence="12">Monomer. Interacts with DnaB.</text>
</comment>
<dbReference type="Pfam" id="PF13155">
    <property type="entry name" value="Toprim_2"/>
    <property type="match status" value="1"/>
</dbReference>
<keyword evidence="9" id="KW-0460">Magnesium</keyword>
<dbReference type="Pfam" id="PF01807">
    <property type="entry name" value="Zn_ribbon_DnaG"/>
    <property type="match status" value="1"/>
</dbReference>
<dbReference type="Pfam" id="PF08275">
    <property type="entry name" value="DNAG_N"/>
    <property type="match status" value="1"/>
</dbReference>
<dbReference type="InterPro" id="IPR037068">
    <property type="entry name" value="DNA_primase_core_N_sf"/>
</dbReference>
<evidence type="ECO:0000256" key="8">
    <source>
        <dbReference type="ARBA" id="ARBA00022833"/>
    </source>
</evidence>
<keyword evidence="8 12" id="KW-0862">Zinc</keyword>
<dbReference type="Gene3D" id="3.40.1360.10">
    <property type="match status" value="1"/>
</dbReference>
<dbReference type="EC" id="2.7.7.101" evidence="12"/>
<evidence type="ECO:0000256" key="11">
    <source>
        <dbReference type="ARBA" id="ARBA00023163"/>
    </source>
</evidence>
<dbReference type="GO" id="GO:0003899">
    <property type="term" value="F:DNA-directed RNA polymerase activity"/>
    <property type="evidence" value="ECO:0007669"/>
    <property type="project" value="UniProtKB-UniRule"/>
</dbReference>
<comment type="catalytic activity">
    <reaction evidence="12">
        <text>ssDNA + n NTP = ssDNA/pppN(pN)n-1 hybrid + (n-1) diphosphate.</text>
        <dbReference type="EC" id="2.7.7.101"/>
    </reaction>
</comment>
<dbReference type="InterPro" id="IPR019475">
    <property type="entry name" value="DNA_primase_DnaB-bd"/>
</dbReference>
<dbReference type="AlphaFoldDB" id="A0A832E9C8"/>
<evidence type="ECO:0000259" key="15">
    <source>
        <dbReference type="PROSITE" id="PS50880"/>
    </source>
</evidence>
<keyword evidence="5 12" id="KW-0235">DNA replication</keyword>
<keyword evidence="6 12" id="KW-0479">Metal-binding</keyword>
<dbReference type="InterPro" id="IPR002694">
    <property type="entry name" value="Znf_CHC2"/>
</dbReference>
<reference evidence="16" key="1">
    <citation type="journal article" date="2020" name="mSystems">
        <title>Genome- and Community-Level Interaction Insights into Carbon Utilization and Element Cycling Functions of Hydrothermarchaeota in Hydrothermal Sediment.</title>
        <authorList>
            <person name="Zhou Z."/>
            <person name="Liu Y."/>
            <person name="Xu W."/>
            <person name="Pan J."/>
            <person name="Luo Z.H."/>
            <person name="Li M."/>
        </authorList>
    </citation>
    <scope>NUCLEOTIDE SEQUENCE [LARGE SCALE GENOMIC DNA]</scope>
    <source>
        <strain evidence="16">SpSt-456</strain>
    </source>
</reference>
<proteinExistence type="inferred from homology"/>
<accession>A0A832E9C8</accession>
<evidence type="ECO:0000256" key="12">
    <source>
        <dbReference type="HAMAP-Rule" id="MF_00974"/>
    </source>
</evidence>
<dbReference type="PIRSF" id="PIRSF002811">
    <property type="entry name" value="DnaG"/>
    <property type="match status" value="1"/>
</dbReference>
<dbReference type="EMBL" id="DSTK01000009">
    <property type="protein sequence ID" value="HFK96067.1"/>
    <property type="molecule type" value="Genomic_DNA"/>
</dbReference>
<dbReference type="HAMAP" id="MF_00974">
    <property type="entry name" value="DNA_primase_DnaG"/>
    <property type="match status" value="1"/>
</dbReference>
<evidence type="ECO:0000256" key="1">
    <source>
        <dbReference type="ARBA" id="ARBA00022478"/>
    </source>
</evidence>
<dbReference type="GO" id="GO:0005737">
    <property type="term" value="C:cytoplasm"/>
    <property type="evidence" value="ECO:0007669"/>
    <property type="project" value="TreeGrafter"/>
</dbReference>
<dbReference type="InterPro" id="IPR050219">
    <property type="entry name" value="DnaG_primase"/>
</dbReference>
<evidence type="ECO:0000256" key="4">
    <source>
        <dbReference type="ARBA" id="ARBA00022695"/>
    </source>
</evidence>
<organism evidence="16">
    <name type="scientific">Desulfacinum infernum</name>
    <dbReference type="NCBI Taxonomy" id="35837"/>
    <lineage>
        <taxon>Bacteria</taxon>
        <taxon>Pseudomonadati</taxon>
        <taxon>Thermodesulfobacteriota</taxon>
        <taxon>Syntrophobacteria</taxon>
        <taxon>Syntrophobacterales</taxon>
        <taxon>Syntrophobacteraceae</taxon>
        <taxon>Desulfacinum</taxon>
    </lineage>
</organism>
<dbReference type="InterPro" id="IPR006295">
    <property type="entry name" value="DNA_primase_DnaG"/>
</dbReference>
<gene>
    <name evidence="12" type="primary">dnaG</name>
    <name evidence="16" type="ORF">ENS06_01935</name>
</gene>
<dbReference type="InterPro" id="IPR006171">
    <property type="entry name" value="TOPRIM_dom"/>
</dbReference>
<dbReference type="InterPro" id="IPR034151">
    <property type="entry name" value="TOPRIM_DnaG_bac"/>
</dbReference>
<dbReference type="GO" id="GO:1990077">
    <property type="term" value="C:primosome complex"/>
    <property type="evidence" value="ECO:0007669"/>
    <property type="project" value="UniProtKB-KW"/>
</dbReference>
<keyword evidence="10 12" id="KW-0238">DNA-binding</keyword>
<dbReference type="GO" id="GO:0008270">
    <property type="term" value="F:zinc ion binding"/>
    <property type="evidence" value="ECO:0007669"/>
    <property type="project" value="UniProtKB-UniRule"/>
</dbReference>
<dbReference type="SUPFAM" id="SSF57783">
    <property type="entry name" value="Zinc beta-ribbon"/>
    <property type="match status" value="1"/>
</dbReference>
<comment type="caution">
    <text evidence="16">The sequence shown here is derived from an EMBL/GenBank/DDBJ whole genome shotgun (WGS) entry which is preliminary data.</text>
</comment>
<keyword evidence="11 12" id="KW-0804">Transcription</keyword>
<dbReference type="SMART" id="SM00493">
    <property type="entry name" value="TOPRIM"/>
    <property type="match status" value="1"/>
</dbReference>
<dbReference type="PROSITE" id="PS50880">
    <property type="entry name" value="TOPRIM"/>
    <property type="match status" value="1"/>
</dbReference>
<dbReference type="GO" id="GO:0003677">
    <property type="term" value="F:DNA binding"/>
    <property type="evidence" value="ECO:0007669"/>
    <property type="project" value="UniProtKB-KW"/>
</dbReference>
<keyword evidence="2 12" id="KW-0639">Primosome</keyword>
<dbReference type="PANTHER" id="PTHR30313:SF2">
    <property type="entry name" value="DNA PRIMASE"/>
    <property type="match status" value="1"/>
</dbReference>
<sequence length="612" mass="68101">MGRKPSPRFSTLPGWRGTVTTSDAATRIKQAVDVLDLIGSAVPLKRIGTRYVGLCPFHREKTPSFQVDAAAGLFYCFGCGAGGDVITFTMRHWNLTFPEAVKYLADRYHVPLPEASVGPSKEKAGVLAAMSRSLDIACDFFVSRLNHPEQGRTARDYIQKRGLPPDLVRSQRLGYAPQGWDQLLRHLQSQGIDPETAARSGLVVRSDKGTFYDRFRHRLTFPISAPDGSLVAFGGRSLDGTEPKYLNSPETDLYHKGRTLYQYATAREACRDERQVLLVEGYMDVLAFHAQGFYRVVATLGTALTPHQVRLLQRLADEVVLVYDGDASGQKAMLRTVPLFLQHGLAASCLTLPAGMDPDDYLKTYGLQAFLELLHTRREITAFFVDALARTWDGTVQDKVRVIKQLEDLVEEVREPVLRDEMVRLLAARLSLPEAVVHSHFAGSGRSFSTARMAARARGAPTRVTVGDVRPVEETVVRLMLHHPRLARDAAALGVLDLLEPSPMAALLEALLSHAHQVPPEDFSPASLALPDEETQTLLARLMMEKDDNTLDEEDARVLLEERIQSLVKRRRKRRLAELRTALAHAERSGDAQARKKLLEEYQALCAAERRG</sequence>
<comment type="cofactor">
    <cofactor evidence="12 13 14">
        <name>Zn(2+)</name>
        <dbReference type="ChEBI" id="CHEBI:29105"/>
    </cofactor>
    <text evidence="12 13 14">Binds 1 zinc ion per monomer.</text>
</comment>
<keyword evidence="7 12" id="KW-0863">Zinc-finger</keyword>
<evidence type="ECO:0000256" key="7">
    <source>
        <dbReference type="ARBA" id="ARBA00022771"/>
    </source>
</evidence>
<keyword evidence="4 12" id="KW-0548">Nucleotidyltransferase</keyword>
<comment type="similarity">
    <text evidence="12 13">Belongs to the DnaG primase family.</text>
</comment>
<dbReference type="PANTHER" id="PTHR30313">
    <property type="entry name" value="DNA PRIMASE"/>
    <property type="match status" value="1"/>
</dbReference>
<comment type="function">
    <text evidence="12 13">RNA polymerase that catalyzes the synthesis of short RNA molecules used as primers for DNA polymerase during DNA replication.</text>
</comment>
<evidence type="ECO:0000256" key="14">
    <source>
        <dbReference type="PIRSR" id="PIRSR002811-1"/>
    </source>
</evidence>
<protein>
    <recommendedName>
        <fullName evidence="12 13">DNA primase</fullName>
        <ecNumber evidence="12">2.7.7.101</ecNumber>
    </recommendedName>
</protein>
<dbReference type="InterPro" id="IPR016136">
    <property type="entry name" value="DNA_helicase_N/primase_C"/>
</dbReference>
<dbReference type="FunFam" id="3.90.580.10:FF:000001">
    <property type="entry name" value="DNA primase"/>
    <property type="match status" value="1"/>
</dbReference>
<dbReference type="Gene3D" id="3.90.980.10">
    <property type="entry name" value="DNA primase, catalytic core, N-terminal domain"/>
    <property type="match status" value="1"/>
</dbReference>
<dbReference type="InterPro" id="IPR036977">
    <property type="entry name" value="DNA_primase_Znf_CHC2"/>
</dbReference>
<evidence type="ECO:0000256" key="9">
    <source>
        <dbReference type="ARBA" id="ARBA00022842"/>
    </source>
</evidence>
<dbReference type="GO" id="GO:0006269">
    <property type="term" value="P:DNA replication, synthesis of primer"/>
    <property type="evidence" value="ECO:0007669"/>
    <property type="project" value="UniProtKB-UniRule"/>
</dbReference>
<evidence type="ECO:0000256" key="2">
    <source>
        <dbReference type="ARBA" id="ARBA00022515"/>
    </source>
</evidence>